<accession>A0A7X0TYB3</accession>
<dbReference type="RefSeq" id="WP_185102949.1">
    <property type="nucleotide sequence ID" value="NZ_BAAAXY010000295.1"/>
</dbReference>
<dbReference type="AlphaFoldDB" id="A0A7X0TYB3"/>
<keyword evidence="2" id="KW-1185">Reference proteome</keyword>
<evidence type="ECO:0000313" key="1">
    <source>
        <dbReference type="EMBL" id="MBB6548462.1"/>
    </source>
</evidence>
<dbReference type="Proteomes" id="UP000565579">
    <property type="component" value="Unassembled WGS sequence"/>
</dbReference>
<gene>
    <name evidence="1" type="ORF">HD593_003257</name>
</gene>
<dbReference type="EMBL" id="JACHMI010000001">
    <property type="protein sequence ID" value="MBB6548462.1"/>
    <property type="molecule type" value="Genomic_DNA"/>
</dbReference>
<name>A0A7X0TYB3_9ACTN</name>
<comment type="caution">
    <text evidence="1">The sequence shown here is derived from an EMBL/GenBank/DDBJ whole genome shotgun (WGS) entry which is preliminary data.</text>
</comment>
<proteinExistence type="predicted"/>
<sequence length="175" mass="19140">MAGFSIMSDAVVVFRIPPRTATDAYFAKMGGSRRLDLVFDIDLGDLVEGHRAVARGMEMLDSGAVLHYEFVPGVRPDETEINGPFFWYWMLSTEDDQGTPYCDDNVGAFDPGGEAAAHGTRQLGGPVPSSATWLRVSFRPAEGWAPTRSWCRQLRIELPDGVVTGVWSDSRPTAG</sequence>
<protein>
    <submittedName>
        <fullName evidence="1">Uncharacterized protein</fullName>
    </submittedName>
</protein>
<organism evidence="1 2">
    <name type="scientific">Nonomuraea rubra</name>
    <dbReference type="NCBI Taxonomy" id="46180"/>
    <lineage>
        <taxon>Bacteria</taxon>
        <taxon>Bacillati</taxon>
        <taxon>Actinomycetota</taxon>
        <taxon>Actinomycetes</taxon>
        <taxon>Streptosporangiales</taxon>
        <taxon>Streptosporangiaceae</taxon>
        <taxon>Nonomuraea</taxon>
    </lineage>
</organism>
<evidence type="ECO:0000313" key="2">
    <source>
        <dbReference type="Proteomes" id="UP000565579"/>
    </source>
</evidence>
<reference evidence="1 2" key="1">
    <citation type="submission" date="2020-08" db="EMBL/GenBank/DDBJ databases">
        <title>Sequencing the genomes of 1000 actinobacteria strains.</title>
        <authorList>
            <person name="Klenk H.-P."/>
        </authorList>
    </citation>
    <scope>NUCLEOTIDE SEQUENCE [LARGE SCALE GENOMIC DNA]</scope>
    <source>
        <strain evidence="1 2">DSM 43768</strain>
    </source>
</reference>